<dbReference type="Proteomes" id="UP001629113">
    <property type="component" value="Unassembled WGS sequence"/>
</dbReference>
<name>A0ABR4PLN5_9HELO</name>
<accession>A0ABR4PLN5</accession>
<sequence length="199" mass="20745">MLFSPINALPVLALCALGSARALKRDTTKVSLYAYGGQTNGAPVFYDNGLAYIGFGAADSTDTTATNITFTVDSNDNTTPWYITANSTSSSTNSTVISGSPMFYINPSEGAFEQAGFVTNSSDLPTGASTAGFSFFGTSVAYAKSDSDYELMFSAVDTNTTGVWALYWNSDGSVHDGATPITLKTTAPPSVLTSTTETS</sequence>
<organism evidence="2 3">
    <name type="scientific">Phlyctema vagabunda</name>
    <dbReference type="NCBI Taxonomy" id="108571"/>
    <lineage>
        <taxon>Eukaryota</taxon>
        <taxon>Fungi</taxon>
        <taxon>Dikarya</taxon>
        <taxon>Ascomycota</taxon>
        <taxon>Pezizomycotina</taxon>
        <taxon>Leotiomycetes</taxon>
        <taxon>Helotiales</taxon>
        <taxon>Dermateaceae</taxon>
        <taxon>Phlyctema</taxon>
    </lineage>
</organism>
<keyword evidence="1" id="KW-0732">Signal</keyword>
<evidence type="ECO:0000313" key="3">
    <source>
        <dbReference type="Proteomes" id="UP001629113"/>
    </source>
</evidence>
<evidence type="ECO:0000313" key="2">
    <source>
        <dbReference type="EMBL" id="KAL3424248.1"/>
    </source>
</evidence>
<comment type="caution">
    <text evidence="2">The sequence shown here is derived from an EMBL/GenBank/DDBJ whole genome shotgun (WGS) entry which is preliminary data.</text>
</comment>
<gene>
    <name evidence="2" type="ORF">PVAG01_03529</name>
</gene>
<evidence type="ECO:0000256" key="1">
    <source>
        <dbReference type="SAM" id="SignalP"/>
    </source>
</evidence>
<keyword evidence="3" id="KW-1185">Reference proteome</keyword>
<dbReference type="EMBL" id="JBFCZG010000003">
    <property type="protein sequence ID" value="KAL3424248.1"/>
    <property type="molecule type" value="Genomic_DNA"/>
</dbReference>
<feature type="signal peptide" evidence="1">
    <location>
        <begin position="1"/>
        <end position="22"/>
    </location>
</feature>
<reference evidence="2 3" key="1">
    <citation type="submission" date="2024-06" db="EMBL/GenBank/DDBJ databases">
        <title>Complete genome of Phlyctema vagabunda strain 19-DSS-EL-015.</title>
        <authorList>
            <person name="Fiorenzani C."/>
        </authorList>
    </citation>
    <scope>NUCLEOTIDE SEQUENCE [LARGE SCALE GENOMIC DNA]</scope>
    <source>
        <strain evidence="2 3">19-DSS-EL-015</strain>
    </source>
</reference>
<proteinExistence type="predicted"/>
<feature type="chain" id="PRO_5047326205" evidence="1">
    <location>
        <begin position="23"/>
        <end position="199"/>
    </location>
</feature>
<protein>
    <submittedName>
        <fullName evidence="2">Uncharacterized protein</fullName>
    </submittedName>
</protein>